<accession>A0ACB7GWS3</accession>
<name>A0ACB7GWS3_MANES</name>
<sequence length="86" mass="9614">MTDVHEVPILTMKCVSSGNKACNQLYLLLASNRIRKEIIQSEHGDSKIILYGNSFRAVAGDKEEAVLVAKFDIDKSKYKRPSLGIF</sequence>
<evidence type="ECO:0000313" key="2">
    <source>
        <dbReference type="Proteomes" id="UP000091857"/>
    </source>
</evidence>
<organism evidence="1 2">
    <name type="scientific">Manihot esculenta</name>
    <name type="common">Cassava</name>
    <name type="synonym">Jatropha manihot</name>
    <dbReference type="NCBI Taxonomy" id="3983"/>
    <lineage>
        <taxon>Eukaryota</taxon>
        <taxon>Viridiplantae</taxon>
        <taxon>Streptophyta</taxon>
        <taxon>Embryophyta</taxon>
        <taxon>Tracheophyta</taxon>
        <taxon>Spermatophyta</taxon>
        <taxon>Magnoliopsida</taxon>
        <taxon>eudicotyledons</taxon>
        <taxon>Gunneridae</taxon>
        <taxon>Pentapetalae</taxon>
        <taxon>rosids</taxon>
        <taxon>fabids</taxon>
        <taxon>Malpighiales</taxon>
        <taxon>Euphorbiaceae</taxon>
        <taxon>Crotonoideae</taxon>
        <taxon>Manihoteae</taxon>
        <taxon>Manihot</taxon>
    </lineage>
</organism>
<protein>
    <submittedName>
        <fullName evidence="1">Uncharacterized protein</fullName>
    </submittedName>
</protein>
<reference evidence="2" key="1">
    <citation type="journal article" date="2016" name="Nat. Biotechnol.">
        <title>Sequencing wild and cultivated cassava and related species reveals extensive interspecific hybridization and genetic diversity.</title>
        <authorList>
            <person name="Bredeson J.V."/>
            <person name="Lyons J.B."/>
            <person name="Prochnik S.E."/>
            <person name="Wu G.A."/>
            <person name="Ha C.M."/>
            <person name="Edsinger-Gonzales E."/>
            <person name="Grimwood J."/>
            <person name="Schmutz J."/>
            <person name="Rabbi I.Y."/>
            <person name="Egesi C."/>
            <person name="Nauluvula P."/>
            <person name="Lebot V."/>
            <person name="Ndunguru J."/>
            <person name="Mkamilo G."/>
            <person name="Bart R.S."/>
            <person name="Setter T.L."/>
            <person name="Gleadow R.M."/>
            <person name="Kulakow P."/>
            <person name="Ferguson M.E."/>
            <person name="Rounsley S."/>
            <person name="Rokhsar D.S."/>
        </authorList>
    </citation>
    <scope>NUCLEOTIDE SEQUENCE [LARGE SCALE GENOMIC DNA]</scope>
    <source>
        <strain evidence="2">cv. AM560-2</strain>
    </source>
</reference>
<dbReference type="EMBL" id="CM004397">
    <property type="protein sequence ID" value="KAG8644767.1"/>
    <property type="molecule type" value="Genomic_DNA"/>
</dbReference>
<proteinExistence type="predicted"/>
<keyword evidence="2" id="KW-1185">Reference proteome</keyword>
<evidence type="ECO:0000313" key="1">
    <source>
        <dbReference type="EMBL" id="KAG8644767.1"/>
    </source>
</evidence>
<gene>
    <name evidence="1" type="ORF">MANES_11G162650v8</name>
</gene>
<dbReference type="Proteomes" id="UP000091857">
    <property type="component" value="Chromosome 11"/>
</dbReference>
<comment type="caution">
    <text evidence="1">The sequence shown here is derived from an EMBL/GenBank/DDBJ whole genome shotgun (WGS) entry which is preliminary data.</text>
</comment>